<proteinExistence type="predicted"/>
<gene>
    <name evidence="2" type="ORF">PGQ11_003152</name>
</gene>
<name>A0ABR2J4D0_9PEZI</name>
<dbReference type="EMBL" id="JAPCWZ010000003">
    <property type="protein sequence ID" value="KAK8872638.1"/>
    <property type="molecule type" value="Genomic_DNA"/>
</dbReference>
<evidence type="ECO:0000313" key="2">
    <source>
        <dbReference type="EMBL" id="KAK8872638.1"/>
    </source>
</evidence>
<keyword evidence="3" id="KW-1185">Reference proteome</keyword>
<feature type="compositionally biased region" description="Polar residues" evidence="1">
    <location>
        <begin position="56"/>
        <end position="68"/>
    </location>
</feature>
<comment type="caution">
    <text evidence="2">The sequence shown here is derived from an EMBL/GenBank/DDBJ whole genome shotgun (WGS) entry which is preliminary data.</text>
</comment>
<feature type="region of interest" description="Disordered" evidence="1">
    <location>
        <begin position="1"/>
        <end position="29"/>
    </location>
</feature>
<feature type="compositionally biased region" description="Polar residues" evidence="1">
    <location>
        <begin position="82"/>
        <end position="95"/>
    </location>
</feature>
<evidence type="ECO:0000256" key="1">
    <source>
        <dbReference type="SAM" id="MobiDB-lite"/>
    </source>
</evidence>
<dbReference type="Proteomes" id="UP001390339">
    <property type="component" value="Unassembled WGS sequence"/>
</dbReference>
<evidence type="ECO:0000313" key="3">
    <source>
        <dbReference type="Proteomes" id="UP001390339"/>
    </source>
</evidence>
<reference evidence="2 3" key="1">
    <citation type="journal article" date="2024" name="IMA Fungus">
        <title>Apiospora arundinis, a panoply of carbohydrate-active enzymes and secondary metabolites.</title>
        <authorList>
            <person name="Sorensen T."/>
            <person name="Petersen C."/>
            <person name="Muurmann A.T."/>
            <person name="Christiansen J.V."/>
            <person name="Brundto M.L."/>
            <person name="Overgaard C.K."/>
            <person name="Boysen A.T."/>
            <person name="Wollenberg R.D."/>
            <person name="Larsen T.O."/>
            <person name="Sorensen J.L."/>
            <person name="Nielsen K.L."/>
            <person name="Sondergaard T.E."/>
        </authorList>
    </citation>
    <scope>NUCLEOTIDE SEQUENCE [LARGE SCALE GENOMIC DNA]</scope>
    <source>
        <strain evidence="2 3">AAU 773</strain>
    </source>
</reference>
<protein>
    <submittedName>
        <fullName evidence="2">Uncharacterized protein</fullName>
    </submittedName>
</protein>
<feature type="region of interest" description="Disordered" evidence="1">
    <location>
        <begin position="50"/>
        <end position="104"/>
    </location>
</feature>
<feature type="compositionally biased region" description="Polar residues" evidence="1">
    <location>
        <begin position="18"/>
        <end position="27"/>
    </location>
</feature>
<accession>A0ABR2J4D0</accession>
<sequence length="104" mass="11127">MRACVWAAQSNDEDEPFTQPTTSSFDEVTSYDAPSVRGFGKYVSPPPDSKILNKAHSLSSHWTKSHATGSVGERDGKKDGTPPSSITIPGTSDLTSRGVRFGLV</sequence>
<organism evidence="2 3">
    <name type="scientific">Apiospora arundinis</name>
    <dbReference type="NCBI Taxonomy" id="335852"/>
    <lineage>
        <taxon>Eukaryota</taxon>
        <taxon>Fungi</taxon>
        <taxon>Dikarya</taxon>
        <taxon>Ascomycota</taxon>
        <taxon>Pezizomycotina</taxon>
        <taxon>Sordariomycetes</taxon>
        <taxon>Xylariomycetidae</taxon>
        <taxon>Amphisphaeriales</taxon>
        <taxon>Apiosporaceae</taxon>
        <taxon>Apiospora</taxon>
    </lineage>
</organism>